<dbReference type="GO" id="GO:0016020">
    <property type="term" value="C:membrane"/>
    <property type="evidence" value="ECO:0007669"/>
    <property type="project" value="UniProtKB-SubCell"/>
</dbReference>
<evidence type="ECO:0000259" key="6">
    <source>
        <dbReference type="Pfam" id="PF01794"/>
    </source>
</evidence>
<proteinExistence type="predicted"/>
<comment type="subcellular location">
    <subcellularLocation>
        <location evidence="1">Membrane</location>
        <topology evidence="1">Multi-pass membrane protein</topology>
    </subcellularLocation>
</comment>
<feature type="transmembrane region" description="Helical" evidence="5">
    <location>
        <begin position="205"/>
        <end position="225"/>
    </location>
</feature>
<evidence type="ECO:0000256" key="1">
    <source>
        <dbReference type="ARBA" id="ARBA00004141"/>
    </source>
</evidence>
<dbReference type="InterPro" id="IPR013130">
    <property type="entry name" value="Fe3_Rdtase_TM_dom"/>
</dbReference>
<feature type="transmembrane region" description="Helical" evidence="5">
    <location>
        <begin position="28"/>
        <end position="49"/>
    </location>
</feature>
<feature type="transmembrane region" description="Helical" evidence="5">
    <location>
        <begin position="102"/>
        <end position="121"/>
    </location>
</feature>
<organism evidence="7 8">
    <name type="scientific">Chromatocurvus halotolerans</name>
    <dbReference type="NCBI Taxonomy" id="1132028"/>
    <lineage>
        <taxon>Bacteria</taxon>
        <taxon>Pseudomonadati</taxon>
        <taxon>Pseudomonadota</taxon>
        <taxon>Gammaproteobacteria</taxon>
        <taxon>Cellvibrionales</taxon>
        <taxon>Halieaceae</taxon>
        <taxon>Chromatocurvus</taxon>
    </lineage>
</organism>
<keyword evidence="4 5" id="KW-0472">Membrane</keyword>
<keyword evidence="3 5" id="KW-1133">Transmembrane helix</keyword>
<accession>A0A4R2KNS8</accession>
<evidence type="ECO:0000313" key="7">
    <source>
        <dbReference type="EMBL" id="TCO75154.1"/>
    </source>
</evidence>
<keyword evidence="8" id="KW-1185">Reference proteome</keyword>
<dbReference type="Proteomes" id="UP000294980">
    <property type="component" value="Unassembled WGS sequence"/>
</dbReference>
<dbReference type="SUPFAM" id="SSF103473">
    <property type="entry name" value="MFS general substrate transporter"/>
    <property type="match status" value="1"/>
</dbReference>
<comment type="caution">
    <text evidence="7">The sequence shown here is derived from an EMBL/GenBank/DDBJ whole genome shotgun (WGS) entry which is preliminary data.</text>
</comment>
<dbReference type="AlphaFoldDB" id="A0A4R2KNS8"/>
<protein>
    <submittedName>
        <fullName evidence="7">Ferric reductase like protein</fullName>
    </submittedName>
</protein>
<feature type="transmembrane region" description="Helical" evidence="5">
    <location>
        <begin position="141"/>
        <end position="161"/>
    </location>
</feature>
<evidence type="ECO:0000256" key="3">
    <source>
        <dbReference type="ARBA" id="ARBA00022989"/>
    </source>
</evidence>
<gene>
    <name evidence="7" type="ORF">EV688_110109</name>
</gene>
<sequence>MGQKRAGRPDTTSIAEVGAASVQRRAPLLSFIVLLYLTLVFAPLGFAFLHGAIHARSPVDTLASSLGMVAFAALLVDFLFSGRTRWISDRIGVRRTLRIHRWVAYAIISCIALHPFLYTAPDGVSWPWFNANDPTLILGNWSLFTGLAAWILTAGIILIAVDHRKLPGSYRAWRLMHAGSALLLGTLIAVHAISADGYSGQTGLAVYWILLLCVGLLILIEMFLVQPWRRRLALRRKHEHPSCSGNRPT</sequence>
<keyword evidence="2 5" id="KW-0812">Transmembrane</keyword>
<evidence type="ECO:0000256" key="5">
    <source>
        <dbReference type="SAM" id="Phobius"/>
    </source>
</evidence>
<reference evidence="7 8" key="1">
    <citation type="submission" date="2019-03" db="EMBL/GenBank/DDBJ databases">
        <title>Genomic Encyclopedia of Type Strains, Phase IV (KMG-IV): sequencing the most valuable type-strain genomes for metagenomic binning, comparative biology and taxonomic classification.</title>
        <authorList>
            <person name="Goeker M."/>
        </authorList>
    </citation>
    <scope>NUCLEOTIDE SEQUENCE [LARGE SCALE GENOMIC DNA]</scope>
    <source>
        <strain evidence="7 8">DSM 23344</strain>
    </source>
</reference>
<evidence type="ECO:0000256" key="2">
    <source>
        <dbReference type="ARBA" id="ARBA00022692"/>
    </source>
</evidence>
<dbReference type="InterPro" id="IPR036259">
    <property type="entry name" value="MFS_trans_sf"/>
</dbReference>
<dbReference type="Pfam" id="PF01794">
    <property type="entry name" value="Ferric_reduct"/>
    <property type="match status" value="1"/>
</dbReference>
<dbReference type="EMBL" id="SLWX01000010">
    <property type="protein sequence ID" value="TCO75154.1"/>
    <property type="molecule type" value="Genomic_DNA"/>
</dbReference>
<evidence type="ECO:0000313" key="8">
    <source>
        <dbReference type="Proteomes" id="UP000294980"/>
    </source>
</evidence>
<feature type="transmembrane region" description="Helical" evidence="5">
    <location>
        <begin position="173"/>
        <end position="193"/>
    </location>
</feature>
<feature type="transmembrane region" description="Helical" evidence="5">
    <location>
        <begin position="61"/>
        <end position="81"/>
    </location>
</feature>
<name>A0A4R2KNS8_9GAMM</name>
<feature type="domain" description="Ferric oxidoreductase" evidence="6">
    <location>
        <begin position="66"/>
        <end position="184"/>
    </location>
</feature>
<evidence type="ECO:0000256" key="4">
    <source>
        <dbReference type="ARBA" id="ARBA00023136"/>
    </source>
</evidence>